<dbReference type="InterPro" id="IPR002885">
    <property type="entry name" value="PPR_rpt"/>
</dbReference>
<dbReference type="PANTHER" id="PTHR24015:SF1903">
    <property type="entry name" value="OS05G0305300 PROTEIN"/>
    <property type="match status" value="1"/>
</dbReference>
<accession>A0A7G2F1J4</accession>
<dbReference type="AlphaFoldDB" id="A0A7G2F1J4"/>
<dbReference type="FunFam" id="1.25.40.10:FF:000351">
    <property type="entry name" value="Pentatricopeptide repeat-containing protein"/>
    <property type="match status" value="1"/>
</dbReference>
<dbReference type="NCBIfam" id="TIGR00756">
    <property type="entry name" value="PPR"/>
    <property type="match status" value="6"/>
</dbReference>
<protein>
    <submittedName>
        <fullName evidence="4">(thale cress) hypothetical protein</fullName>
    </submittedName>
</protein>
<evidence type="ECO:0000313" key="4">
    <source>
        <dbReference type="EMBL" id="CAD5327158.1"/>
    </source>
</evidence>
<dbReference type="FunFam" id="1.25.40.10:FF:000196">
    <property type="entry name" value="Pentatricopeptide repeat-containing protein At4g14850"/>
    <property type="match status" value="1"/>
</dbReference>
<feature type="repeat" description="PPR" evidence="3">
    <location>
        <begin position="380"/>
        <end position="414"/>
    </location>
</feature>
<reference evidence="4 5" key="1">
    <citation type="submission" date="2020-09" db="EMBL/GenBank/DDBJ databases">
        <authorList>
            <person name="Ashkenazy H."/>
        </authorList>
    </citation>
    <scope>NUCLEOTIDE SEQUENCE [LARGE SCALE GENOMIC DNA]</scope>
    <source>
        <strain evidence="5">cv. Cdm-0</strain>
    </source>
</reference>
<feature type="repeat" description="PPR" evidence="3">
    <location>
        <begin position="80"/>
        <end position="110"/>
    </location>
</feature>
<dbReference type="Pfam" id="PF20431">
    <property type="entry name" value="E_motif"/>
    <property type="match status" value="1"/>
</dbReference>
<dbReference type="FunFam" id="1.25.40.10:FF:000090">
    <property type="entry name" value="Pentatricopeptide repeat-containing protein, chloroplastic"/>
    <property type="match status" value="1"/>
</dbReference>
<dbReference type="Pfam" id="PF06364">
    <property type="entry name" value="DUF1068"/>
    <property type="match status" value="1"/>
</dbReference>
<dbReference type="GO" id="GO:0003723">
    <property type="term" value="F:RNA binding"/>
    <property type="evidence" value="ECO:0007669"/>
    <property type="project" value="InterPro"/>
</dbReference>
<feature type="repeat" description="PPR" evidence="3">
    <location>
        <begin position="310"/>
        <end position="344"/>
    </location>
</feature>
<dbReference type="GO" id="GO:0009451">
    <property type="term" value="P:RNA modification"/>
    <property type="evidence" value="ECO:0007669"/>
    <property type="project" value="InterPro"/>
</dbReference>
<organism evidence="4 5">
    <name type="scientific">Arabidopsis thaliana</name>
    <name type="common">Mouse-ear cress</name>
    <dbReference type="NCBI Taxonomy" id="3702"/>
    <lineage>
        <taxon>Eukaryota</taxon>
        <taxon>Viridiplantae</taxon>
        <taxon>Streptophyta</taxon>
        <taxon>Embryophyta</taxon>
        <taxon>Tracheophyta</taxon>
        <taxon>Spermatophyta</taxon>
        <taxon>Magnoliopsida</taxon>
        <taxon>eudicotyledons</taxon>
        <taxon>Gunneridae</taxon>
        <taxon>Pentapetalae</taxon>
        <taxon>rosids</taxon>
        <taxon>malvids</taxon>
        <taxon>Brassicales</taxon>
        <taxon>Brassicaceae</taxon>
        <taxon>Camelineae</taxon>
        <taxon>Arabidopsis</taxon>
    </lineage>
</organism>
<feature type="repeat" description="PPR" evidence="3">
    <location>
        <begin position="209"/>
        <end position="243"/>
    </location>
</feature>
<dbReference type="FunFam" id="1.25.40.10:FF:000436">
    <property type="entry name" value="Pentatricopeptide repeat-containing protein At5g39350 family"/>
    <property type="match status" value="1"/>
</dbReference>
<evidence type="ECO:0000256" key="3">
    <source>
        <dbReference type="PROSITE-ProRule" id="PRU00708"/>
    </source>
</evidence>
<dbReference type="Pfam" id="PF01535">
    <property type="entry name" value="PPR"/>
    <property type="match status" value="4"/>
</dbReference>
<evidence type="ECO:0000313" key="5">
    <source>
        <dbReference type="Proteomes" id="UP000516314"/>
    </source>
</evidence>
<sequence>MIRTSSVLNSTKYFNSHINHLSSHGDHKQVLSTFSSMLANKLLPDTFTFPSLLKACASLQRLSFGLSIHQQVLVNGFSSDSYISSSLVNLYAKFGLLAHARKVFDEMRERDVVHWTAMIGCYSRAGIVGEACSLVNEMRFQGIKPSPVTLLEMLCGVLEITQLQCLHAFAVIYGFECDIAVMNSMLNLYCKCDHVGDAKDLFDQMEQRDMVSWNTMISGYASVCNMSEILKLLYRMRGDGLRPDQQTFGASLSVSGTMCDLEMGRMLHCQIVKTGFDVDMHLKTALITMYLKCGKEEASYRVLETIPNKDVVCWTVMISGLMRLGRAEKALIVFSEMLQSGSDLSSEAIASVVASCAQLGSFDLGASVHGYVLRQGYTLDTPALNSLITMYAKCGHLDKSLVIFERMNERDLVSWNAIISGYAQNVDLCKALLLFEEMKFKTVQQVDSFTVVSLLQACSSAGALPVGKLIHCIVIRSFIRPCSLVDTALVDMYSKCGYLEAAQRCFDSISWKDVVSWGTLIAGYGFHGKGDIALEIYSEFLHSGMEPNHVIFLAVLSSCSHNGMVQQGLKIFSSMVRDFGVEPNHEHLACVVDLLCRAKRIEDAFKFYKENFTRPSIDVLGIILDACRANGKTEVEDIICEDMIELKPGDAGHYVKLGHSFAAMKRWDDVSESWNQMRSLGLKKLPGWSKIEINGKTTTFFMNHTSHSDDTVSLLKLLSREMMQFGPSLYWHLNETIADSLHSSCPPCVCDCSSQPLLSIPDGLSNHSFLDCMRHEEGSEESESSFTEMVAEELKLREAQAQEDEWRADRLLLDAKKAASQYQKEADKCSMGMETCELAREKAEATLDEQRRLSYMWELRARQGGWKEGTVASDVI</sequence>
<comment type="similarity">
    <text evidence="2">Belongs to the PPR family. PCMP-E subfamily.</text>
</comment>
<feature type="repeat" description="PPR" evidence="3">
    <location>
        <begin position="513"/>
        <end position="547"/>
    </location>
</feature>
<dbReference type="EMBL" id="LR881469">
    <property type="protein sequence ID" value="CAD5327158.1"/>
    <property type="molecule type" value="Genomic_DNA"/>
</dbReference>
<dbReference type="InterPro" id="IPR046960">
    <property type="entry name" value="PPR_At4g14850-like_plant"/>
</dbReference>
<name>A0A7G2F1J4_ARATH</name>
<gene>
    <name evidence="4" type="ORF">AT9943_LOCUS14871</name>
</gene>
<evidence type="ECO:0000256" key="2">
    <source>
        <dbReference type="ARBA" id="ARBA00061659"/>
    </source>
</evidence>
<evidence type="ECO:0000256" key="1">
    <source>
        <dbReference type="ARBA" id="ARBA00022737"/>
    </source>
</evidence>
<dbReference type="Pfam" id="PF13041">
    <property type="entry name" value="PPR_2"/>
    <property type="match status" value="3"/>
</dbReference>
<feature type="repeat" description="PPR" evidence="3">
    <location>
        <begin position="111"/>
        <end position="145"/>
    </location>
</feature>
<dbReference type="PROSITE" id="PS51375">
    <property type="entry name" value="PPR"/>
    <property type="match status" value="8"/>
</dbReference>
<dbReference type="InterPro" id="IPR010471">
    <property type="entry name" value="DUF1068"/>
</dbReference>
<keyword evidence="1" id="KW-0677">Repeat</keyword>
<dbReference type="Gene3D" id="1.25.40.10">
    <property type="entry name" value="Tetratricopeptide repeat domain"/>
    <property type="match status" value="5"/>
</dbReference>
<dbReference type="Proteomes" id="UP000516314">
    <property type="component" value="Chromosome 4"/>
</dbReference>
<feature type="repeat" description="PPR" evidence="3">
    <location>
        <begin position="548"/>
        <end position="583"/>
    </location>
</feature>
<dbReference type="InterPro" id="IPR046848">
    <property type="entry name" value="E_motif"/>
</dbReference>
<dbReference type="PANTHER" id="PTHR24015">
    <property type="entry name" value="OS07G0578800 PROTEIN-RELATED"/>
    <property type="match status" value="1"/>
</dbReference>
<proteinExistence type="inferred from homology"/>
<feature type="repeat" description="PPR" evidence="3">
    <location>
        <begin position="178"/>
        <end position="208"/>
    </location>
</feature>
<dbReference type="FunFam" id="1.25.40.10:FF:000682">
    <property type="entry name" value="Pentatricopeptide repeat-containing protein At3g16610"/>
    <property type="match status" value="1"/>
</dbReference>
<dbReference type="InterPro" id="IPR011990">
    <property type="entry name" value="TPR-like_helical_dom_sf"/>
</dbReference>